<dbReference type="SUPFAM" id="SSF52540">
    <property type="entry name" value="P-loop containing nucleoside triphosphate hydrolases"/>
    <property type="match status" value="1"/>
</dbReference>
<evidence type="ECO:0000313" key="5">
    <source>
        <dbReference type="EMBL" id="KAG1781188.1"/>
    </source>
</evidence>
<accession>A0A9P7D6T4</accession>
<dbReference type="GO" id="GO:0005524">
    <property type="term" value="F:ATP binding"/>
    <property type="evidence" value="ECO:0007669"/>
    <property type="project" value="UniProtKB-KW"/>
</dbReference>
<dbReference type="InterPro" id="IPR027417">
    <property type="entry name" value="P-loop_NTPase"/>
</dbReference>
<dbReference type="GO" id="GO:0042626">
    <property type="term" value="F:ATPase-coupled transmembrane transporter activity"/>
    <property type="evidence" value="ECO:0007669"/>
    <property type="project" value="TreeGrafter"/>
</dbReference>
<protein>
    <submittedName>
        <fullName evidence="5">Uncharacterized protein</fullName>
    </submittedName>
</protein>
<keyword evidence="4" id="KW-0472">Membrane</keyword>
<name>A0A9P7D6T4_9AGAM</name>
<evidence type="ECO:0000256" key="3">
    <source>
        <dbReference type="ARBA" id="ARBA00022840"/>
    </source>
</evidence>
<dbReference type="GO" id="GO:0000329">
    <property type="term" value="C:fungal-type vacuole membrane"/>
    <property type="evidence" value="ECO:0007669"/>
    <property type="project" value="TreeGrafter"/>
</dbReference>
<organism evidence="5 6">
    <name type="scientific">Suillus placidus</name>
    <dbReference type="NCBI Taxonomy" id="48579"/>
    <lineage>
        <taxon>Eukaryota</taxon>
        <taxon>Fungi</taxon>
        <taxon>Dikarya</taxon>
        <taxon>Basidiomycota</taxon>
        <taxon>Agaricomycotina</taxon>
        <taxon>Agaricomycetes</taxon>
        <taxon>Agaricomycetidae</taxon>
        <taxon>Boletales</taxon>
        <taxon>Suillineae</taxon>
        <taxon>Suillaceae</taxon>
        <taxon>Suillus</taxon>
    </lineage>
</organism>
<sequence>MDSKNPCPKTRVDAPPRLLEHIESITEVDHHLLNLPNAAFFSIRSQKHHLQNTINPSSGCKLYVLIKISDTIGPVSTKQGFGKYRNKAGVYLSPSKSVFHLSHLLISYRFCKPLVIVLPFVVVSTALLWVICSSLDDMIDEWLCPRFTSWNSSDLDLCRFGHFDLNVTKLEDYIDGEPIDEDAFWFKMSLVHISLKRIGKYLQLTEVAPVPPLSAAPAIDVQSANIAWPHDRSANSSAVSTPHHNFTLVDLALKFPEGQPSLFCGKLGSGKTLSLLALLDEADILTGQVICPRSPPDALASFADQKVTLEDWIVTGVCAYVPQAAWLRNASIKDNILFDLSFNEERYQKTLEVTRTPWTMKAQLTASLDLFTHQQPQDPRGW</sequence>
<dbReference type="Proteomes" id="UP000714275">
    <property type="component" value="Unassembled WGS sequence"/>
</dbReference>
<evidence type="ECO:0000256" key="1">
    <source>
        <dbReference type="ARBA" id="ARBA00022737"/>
    </source>
</evidence>
<feature type="transmembrane region" description="Helical" evidence="4">
    <location>
        <begin position="110"/>
        <end position="131"/>
    </location>
</feature>
<proteinExistence type="predicted"/>
<evidence type="ECO:0000256" key="2">
    <source>
        <dbReference type="ARBA" id="ARBA00022741"/>
    </source>
</evidence>
<keyword evidence="6" id="KW-1185">Reference proteome</keyword>
<dbReference type="PANTHER" id="PTHR24223">
    <property type="entry name" value="ATP-BINDING CASSETTE SUB-FAMILY C"/>
    <property type="match status" value="1"/>
</dbReference>
<dbReference type="InterPro" id="IPR050173">
    <property type="entry name" value="ABC_transporter_C-like"/>
</dbReference>
<keyword evidence="1" id="KW-0677">Repeat</keyword>
<dbReference type="Gene3D" id="3.40.50.300">
    <property type="entry name" value="P-loop containing nucleotide triphosphate hydrolases"/>
    <property type="match status" value="1"/>
</dbReference>
<reference evidence="5" key="1">
    <citation type="journal article" date="2020" name="New Phytol.">
        <title>Comparative genomics reveals dynamic genome evolution in host specialist ectomycorrhizal fungi.</title>
        <authorList>
            <person name="Lofgren L.A."/>
            <person name="Nguyen N.H."/>
            <person name="Vilgalys R."/>
            <person name="Ruytinx J."/>
            <person name="Liao H.L."/>
            <person name="Branco S."/>
            <person name="Kuo A."/>
            <person name="LaButti K."/>
            <person name="Lipzen A."/>
            <person name="Andreopoulos W."/>
            <person name="Pangilinan J."/>
            <person name="Riley R."/>
            <person name="Hundley H."/>
            <person name="Na H."/>
            <person name="Barry K."/>
            <person name="Grigoriev I.V."/>
            <person name="Stajich J.E."/>
            <person name="Kennedy P.G."/>
        </authorList>
    </citation>
    <scope>NUCLEOTIDE SEQUENCE</scope>
    <source>
        <strain evidence="5">DOB743</strain>
    </source>
</reference>
<dbReference type="OrthoDB" id="2692584at2759"/>
<keyword evidence="4" id="KW-0812">Transmembrane</keyword>
<evidence type="ECO:0000256" key="4">
    <source>
        <dbReference type="SAM" id="Phobius"/>
    </source>
</evidence>
<dbReference type="AlphaFoldDB" id="A0A9P7D6T4"/>
<gene>
    <name evidence="5" type="ORF">EV702DRAFT_1247706</name>
</gene>
<dbReference type="EMBL" id="JABBWD010000006">
    <property type="protein sequence ID" value="KAG1781188.1"/>
    <property type="molecule type" value="Genomic_DNA"/>
</dbReference>
<keyword evidence="2" id="KW-0547">Nucleotide-binding</keyword>
<evidence type="ECO:0000313" key="6">
    <source>
        <dbReference type="Proteomes" id="UP000714275"/>
    </source>
</evidence>
<keyword evidence="3" id="KW-0067">ATP-binding</keyword>
<dbReference type="PANTHER" id="PTHR24223:SF353">
    <property type="entry name" value="ABC TRANSPORTER ATP-BINDING PROTEIN_PERMEASE VMR1-RELATED"/>
    <property type="match status" value="1"/>
</dbReference>
<keyword evidence="4" id="KW-1133">Transmembrane helix</keyword>
<comment type="caution">
    <text evidence="5">The sequence shown here is derived from an EMBL/GenBank/DDBJ whole genome shotgun (WGS) entry which is preliminary data.</text>
</comment>